<feature type="compositionally biased region" description="Basic and acidic residues" evidence="1">
    <location>
        <begin position="345"/>
        <end position="374"/>
    </location>
</feature>
<evidence type="ECO:0000313" key="2">
    <source>
        <dbReference type="EMBL" id="GAW07880.1"/>
    </source>
</evidence>
<sequence>MRVQSSSPSPTDTNAESAKDSESDDDNMSDSHSPVGSTLRHAAHVYHSASRGSSTYKANKADTMKAKVMGKMRAKSDLFRAAQAESNGGYKKRRIELSPVKASSSKARTSTQRPSYSKSGSASRTLSTSKSKIVSSSTGKGKSMMKYNGMHDDYTLVSRIIIAPWDLTHDHLTNTGQQIPYPRLIDRVSLTDVELTELEERHLAFSDTESGMRIDRKWNTTELLDFIATKLPNAMRYIQLTPRVVHTVYNRLLDDKKYAFFSPVVLCLKDGRTWKAYPGKAGNWPDGELVRLKCVSKRNYGWEDNWIVLCARCGREELMAAGEQFMVGLNPSPPPPTISDEDDETSGRQDKGKGRARASSKDVKRDARRLRENRPLFLSESSESSDGDNPAADAGYSSDDYPGTTEAITASLGQQNRPTTRAMSQRITSTSGSTSAVSTDLAILDLTSDSENEDNVVSTIAPGHPDTSPLRPDWVAKANSTSFIVNDKISGSVFNSAGRIFKF</sequence>
<organism evidence="2 3">
    <name type="scientific">Lentinula edodes</name>
    <name type="common">Shiitake mushroom</name>
    <name type="synonym">Lentinus edodes</name>
    <dbReference type="NCBI Taxonomy" id="5353"/>
    <lineage>
        <taxon>Eukaryota</taxon>
        <taxon>Fungi</taxon>
        <taxon>Dikarya</taxon>
        <taxon>Basidiomycota</taxon>
        <taxon>Agaricomycotina</taxon>
        <taxon>Agaricomycetes</taxon>
        <taxon>Agaricomycetidae</taxon>
        <taxon>Agaricales</taxon>
        <taxon>Marasmiineae</taxon>
        <taxon>Omphalotaceae</taxon>
        <taxon>Lentinula</taxon>
    </lineage>
</organism>
<feature type="region of interest" description="Disordered" evidence="1">
    <location>
        <begin position="1"/>
        <end position="58"/>
    </location>
</feature>
<feature type="region of interest" description="Disordered" evidence="1">
    <location>
        <begin position="326"/>
        <end position="405"/>
    </location>
</feature>
<evidence type="ECO:0000256" key="1">
    <source>
        <dbReference type="SAM" id="MobiDB-lite"/>
    </source>
</evidence>
<comment type="caution">
    <text evidence="2">The sequence shown here is derived from an EMBL/GenBank/DDBJ whole genome shotgun (WGS) entry which is preliminary data.</text>
</comment>
<keyword evidence="3" id="KW-1185">Reference proteome</keyword>
<name>A0A1Q3EL02_LENED</name>
<feature type="region of interest" description="Disordered" evidence="1">
    <location>
        <begin position="84"/>
        <end position="142"/>
    </location>
</feature>
<feature type="compositionally biased region" description="Polar residues" evidence="1">
    <location>
        <begin position="101"/>
        <end position="126"/>
    </location>
</feature>
<dbReference type="EMBL" id="BDGU01000520">
    <property type="protein sequence ID" value="GAW07880.1"/>
    <property type="molecule type" value="Genomic_DNA"/>
</dbReference>
<feature type="compositionally biased region" description="Polar residues" evidence="1">
    <location>
        <begin position="1"/>
        <end position="14"/>
    </location>
</feature>
<evidence type="ECO:0000313" key="3">
    <source>
        <dbReference type="Proteomes" id="UP000188533"/>
    </source>
</evidence>
<reference evidence="2 3" key="2">
    <citation type="submission" date="2017-02" db="EMBL/GenBank/DDBJ databases">
        <title>A genome survey and senescence transcriptome analysis in Lentinula edodes.</title>
        <authorList>
            <person name="Sakamoto Y."/>
            <person name="Nakade K."/>
            <person name="Sato S."/>
            <person name="Yoshida Y."/>
            <person name="Miyazaki K."/>
            <person name="Natsume S."/>
            <person name="Konno N."/>
        </authorList>
    </citation>
    <scope>NUCLEOTIDE SEQUENCE [LARGE SCALE GENOMIC DNA]</scope>
    <source>
        <strain evidence="2 3">NBRC 111202</strain>
    </source>
</reference>
<dbReference type="Proteomes" id="UP000188533">
    <property type="component" value="Unassembled WGS sequence"/>
</dbReference>
<feature type="compositionally biased region" description="Low complexity" evidence="1">
    <location>
        <begin position="127"/>
        <end position="142"/>
    </location>
</feature>
<accession>A0A1Q3EL02</accession>
<dbReference type="AlphaFoldDB" id="A0A1Q3EL02"/>
<reference evidence="2 3" key="1">
    <citation type="submission" date="2016-08" db="EMBL/GenBank/DDBJ databases">
        <authorList>
            <consortium name="Lentinula edodes genome sequencing consortium"/>
            <person name="Sakamoto Y."/>
            <person name="Nakade K."/>
            <person name="Sato S."/>
            <person name="Yoshida Y."/>
            <person name="Miyazaki K."/>
            <person name="Natsume S."/>
            <person name="Konno N."/>
        </authorList>
    </citation>
    <scope>NUCLEOTIDE SEQUENCE [LARGE SCALE GENOMIC DNA]</scope>
    <source>
        <strain evidence="2 3">NBRC 111202</strain>
    </source>
</reference>
<proteinExistence type="predicted"/>
<protein>
    <submittedName>
        <fullName evidence="2">Uncharacterized protein</fullName>
    </submittedName>
</protein>
<gene>
    <name evidence="2" type="ORF">LENED_009901</name>
</gene>